<dbReference type="AlphaFoldDB" id="A0A4Y3IHM2"/>
<feature type="region of interest" description="Disordered" evidence="1">
    <location>
        <begin position="18"/>
        <end position="44"/>
    </location>
</feature>
<dbReference type="RefSeq" id="WP_141268323.1">
    <property type="nucleotide sequence ID" value="NZ_BJLH01000001.1"/>
</dbReference>
<reference evidence="2 3" key="1">
    <citation type="submission" date="2019-06" db="EMBL/GenBank/DDBJ databases">
        <title>Whole genome shotgun sequence of Vibrio comitans NBRC 102076.</title>
        <authorList>
            <person name="Hosoyama A."/>
            <person name="Uohara A."/>
            <person name="Ohji S."/>
            <person name="Ichikawa N."/>
        </authorList>
    </citation>
    <scope>NUCLEOTIDE SEQUENCE [LARGE SCALE GENOMIC DNA]</scope>
    <source>
        <strain evidence="2 3">NBRC 102076</strain>
    </source>
</reference>
<dbReference type="PROSITE" id="PS51257">
    <property type="entry name" value="PROKAR_LIPOPROTEIN"/>
    <property type="match status" value="1"/>
</dbReference>
<accession>A0A4Y3IHM2</accession>
<gene>
    <name evidence="2" type="ORF">VCO01S_01000</name>
</gene>
<evidence type="ECO:0000313" key="3">
    <source>
        <dbReference type="Proteomes" id="UP000318242"/>
    </source>
</evidence>
<dbReference type="Proteomes" id="UP000318242">
    <property type="component" value="Unassembled WGS sequence"/>
</dbReference>
<proteinExistence type="predicted"/>
<dbReference type="EMBL" id="BJLH01000001">
    <property type="protein sequence ID" value="GEA58907.1"/>
    <property type="molecule type" value="Genomic_DNA"/>
</dbReference>
<organism evidence="2 3">
    <name type="scientific">Vibrio comitans NBRC 102076</name>
    <dbReference type="NCBI Taxonomy" id="1219078"/>
    <lineage>
        <taxon>Bacteria</taxon>
        <taxon>Pseudomonadati</taxon>
        <taxon>Pseudomonadota</taxon>
        <taxon>Gammaproteobacteria</taxon>
        <taxon>Vibrionales</taxon>
        <taxon>Vibrionaceae</taxon>
        <taxon>Vibrio</taxon>
    </lineage>
</organism>
<protein>
    <recommendedName>
        <fullName evidence="4">Lipoprotein</fullName>
    </recommendedName>
</protein>
<keyword evidence="3" id="KW-1185">Reference proteome</keyword>
<sequence>MKLRALCTALTVATLAGCGGGGDDSKPQNESNPEQAKAKVEQKKTGSHFFPDSVQVVRLTNIEDMNDYQDITLDGGHMYLLNDEGSFDVEFGAVHKCGDEDF</sequence>
<evidence type="ECO:0000313" key="2">
    <source>
        <dbReference type="EMBL" id="GEA58907.1"/>
    </source>
</evidence>
<comment type="caution">
    <text evidence="2">The sequence shown here is derived from an EMBL/GenBank/DDBJ whole genome shotgun (WGS) entry which is preliminary data.</text>
</comment>
<evidence type="ECO:0000256" key="1">
    <source>
        <dbReference type="SAM" id="MobiDB-lite"/>
    </source>
</evidence>
<evidence type="ECO:0008006" key="4">
    <source>
        <dbReference type="Google" id="ProtNLM"/>
    </source>
</evidence>
<name>A0A4Y3IHM2_9VIBR</name>